<evidence type="ECO:0008006" key="2">
    <source>
        <dbReference type="Google" id="ProtNLM"/>
    </source>
</evidence>
<comment type="caution">
    <text evidence="1">The sequence shown here is derived from an EMBL/GenBank/DDBJ whole genome shotgun (WGS) entry which is preliminary data.</text>
</comment>
<evidence type="ECO:0000313" key="1">
    <source>
        <dbReference type="EMBL" id="MPL59740.1"/>
    </source>
</evidence>
<accession>A0A644SYH2</accession>
<dbReference type="PROSITE" id="PS51257">
    <property type="entry name" value="PROKAR_LIPOPROTEIN"/>
    <property type="match status" value="1"/>
</dbReference>
<gene>
    <name evidence="1" type="ORF">SDC9_05295</name>
</gene>
<organism evidence="1">
    <name type="scientific">bioreactor metagenome</name>
    <dbReference type="NCBI Taxonomy" id="1076179"/>
    <lineage>
        <taxon>unclassified sequences</taxon>
        <taxon>metagenomes</taxon>
        <taxon>ecological metagenomes</taxon>
    </lineage>
</organism>
<reference evidence="1" key="1">
    <citation type="submission" date="2019-08" db="EMBL/GenBank/DDBJ databases">
        <authorList>
            <person name="Kucharzyk K."/>
            <person name="Murdoch R.W."/>
            <person name="Higgins S."/>
            <person name="Loffler F."/>
        </authorList>
    </citation>
    <scope>NUCLEOTIDE SEQUENCE</scope>
</reference>
<proteinExistence type="predicted"/>
<sequence>MKTQRFTQAALLVLVLLALASCSGRLDATIRNDLSARIALRLDIPETLSARVRQIGGMSSSAALFDVRKLKEEFSGRKSIFLVDVSSPGTDALTSVIWVPDVQAFTADTSLVPSGMIELRRLPASGSAPPQRELAVSITRGNAAAAFSLFPGIDRDLMDSLSPPALEPDPISAEEYRMNLETVIIGKKAMPAFDACTLELSITAPKTILSSEGGVSQGQVFKAKIPLFDMLTLEKPVSFYIRWAD</sequence>
<name>A0A644SYH2_9ZZZZ</name>
<dbReference type="EMBL" id="VSSQ01000010">
    <property type="protein sequence ID" value="MPL59740.1"/>
    <property type="molecule type" value="Genomic_DNA"/>
</dbReference>
<dbReference type="AlphaFoldDB" id="A0A644SYH2"/>
<protein>
    <recommendedName>
        <fullName evidence="2">Lipoprotein</fullName>
    </recommendedName>
</protein>